<evidence type="ECO:0000256" key="4">
    <source>
        <dbReference type="ARBA" id="ARBA00022827"/>
    </source>
</evidence>
<feature type="domain" description="Acyl-CoA dehydrogenase/oxidase C-terminal" evidence="5">
    <location>
        <begin position="291"/>
        <end position="413"/>
    </location>
</feature>
<protein>
    <submittedName>
        <fullName evidence="7">Acyl-CoA dehydrogenase</fullName>
    </submittedName>
</protein>
<dbReference type="AlphaFoldDB" id="A0A102L6C8"/>
<sequence>MSQQTERDTPASVRPGLPYVELTGFEVLSDEERTVQRAMHRFARDVMRPTAIAIDKLSAEEAIAPGSPYWEFIKTAAASGISFDTDAGDVPPETLARLQAIVIEEFGWGDVGLTVSLAAAAFPNMMAKRAANHELIELTANKLGCWIATQPDRGSDGTMLYPGERHPLAPQGNKGNLTAKVTGGDIVINGQSSAWVSNGSVAQVAILTIVADYGKGFFDEDGHPHGIEVIVPLDLPGVSRGKPLEKLGQRALPQGEIYFDNVKVPLRYAVSSGDEYWRGHASTWSTAGVGMGQMATGMARAAFELAIEYIHERRQGGALLADHQMVQYRLGTMARKVETMRAVARRATEYTLLSPAKHPYFTGGSKVTCTDLAFEVVDEALQLFGAYGLTREYPLEKLFRDARAARIEDGENHLLNMKFGYLSSLLYRGNRIGF</sequence>
<evidence type="ECO:0000256" key="3">
    <source>
        <dbReference type="ARBA" id="ARBA00022630"/>
    </source>
</evidence>
<evidence type="ECO:0000259" key="6">
    <source>
        <dbReference type="Pfam" id="PF02770"/>
    </source>
</evidence>
<dbReference type="EMBL" id="LOTN01000038">
    <property type="protein sequence ID" value="KUZ87968.1"/>
    <property type="molecule type" value="Genomic_DNA"/>
</dbReference>
<feature type="domain" description="Acyl-CoA oxidase/dehydrogenase middle" evidence="6">
    <location>
        <begin position="151"/>
        <end position="262"/>
    </location>
</feature>
<dbReference type="GO" id="GO:0003995">
    <property type="term" value="F:acyl-CoA dehydrogenase activity"/>
    <property type="evidence" value="ECO:0007669"/>
    <property type="project" value="TreeGrafter"/>
</dbReference>
<dbReference type="SUPFAM" id="SSF56645">
    <property type="entry name" value="Acyl-CoA dehydrogenase NM domain-like"/>
    <property type="match status" value="1"/>
</dbReference>
<comment type="caution">
    <text evidence="7">The sequence shown here is derived from an EMBL/GenBank/DDBJ whole genome shotgun (WGS) entry which is preliminary data.</text>
</comment>
<reference evidence="7 8" key="1">
    <citation type="submission" date="2015-11" db="EMBL/GenBank/DDBJ databases">
        <title>Expanding the genomic diversity of Burkholderia species for the development of highly accurate diagnostics.</title>
        <authorList>
            <person name="Sahl J."/>
            <person name="Keim P."/>
            <person name="Wagner D."/>
        </authorList>
    </citation>
    <scope>NUCLEOTIDE SEQUENCE [LARGE SCALE GENOMIC DNA]</scope>
    <source>
        <strain evidence="7 8">RF32-BP4</strain>
    </source>
</reference>
<evidence type="ECO:0000313" key="8">
    <source>
        <dbReference type="Proteomes" id="UP000065521"/>
    </source>
</evidence>
<evidence type="ECO:0000259" key="5">
    <source>
        <dbReference type="Pfam" id="PF00441"/>
    </source>
</evidence>
<evidence type="ECO:0000313" key="7">
    <source>
        <dbReference type="EMBL" id="KUZ87968.1"/>
    </source>
</evidence>
<dbReference type="PANTHER" id="PTHR43884">
    <property type="entry name" value="ACYL-COA DEHYDROGENASE"/>
    <property type="match status" value="1"/>
</dbReference>
<accession>A0A102L6C8</accession>
<dbReference type="SUPFAM" id="SSF47203">
    <property type="entry name" value="Acyl-CoA dehydrogenase C-terminal domain-like"/>
    <property type="match status" value="1"/>
</dbReference>
<dbReference type="GO" id="GO:0050660">
    <property type="term" value="F:flavin adenine dinucleotide binding"/>
    <property type="evidence" value="ECO:0007669"/>
    <property type="project" value="InterPro"/>
</dbReference>
<evidence type="ECO:0000256" key="2">
    <source>
        <dbReference type="ARBA" id="ARBA00009347"/>
    </source>
</evidence>
<dbReference type="Pfam" id="PF02770">
    <property type="entry name" value="Acyl-CoA_dh_M"/>
    <property type="match status" value="1"/>
</dbReference>
<dbReference type="InterPro" id="IPR009075">
    <property type="entry name" value="AcylCo_DH/oxidase_C"/>
</dbReference>
<name>A0A102L6C8_9BURK</name>
<organism evidence="7 8">
    <name type="scientific">Burkholderia ubonensis</name>
    <dbReference type="NCBI Taxonomy" id="101571"/>
    <lineage>
        <taxon>Bacteria</taxon>
        <taxon>Pseudomonadati</taxon>
        <taxon>Pseudomonadota</taxon>
        <taxon>Betaproteobacteria</taxon>
        <taxon>Burkholderiales</taxon>
        <taxon>Burkholderiaceae</taxon>
        <taxon>Burkholderia</taxon>
        <taxon>Burkholderia cepacia complex</taxon>
    </lineage>
</organism>
<evidence type="ECO:0000256" key="1">
    <source>
        <dbReference type="ARBA" id="ARBA00001974"/>
    </source>
</evidence>
<gene>
    <name evidence="7" type="ORF">WI38_19960</name>
</gene>
<dbReference type="CDD" id="cd00567">
    <property type="entry name" value="ACAD"/>
    <property type="match status" value="1"/>
</dbReference>
<dbReference type="RefSeq" id="WP_059634760.1">
    <property type="nucleotide sequence ID" value="NZ_LOTK01000041.1"/>
</dbReference>
<comment type="similarity">
    <text evidence="2">Belongs to the acyl-CoA dehydrogenase family.</text>
</comment>
<dbReference type="Pfam" id="PF00441">
    <property type="entry name" value="Acyl-CoA_dh_1"/>
    <property type="match status" value="1"/>
</dbReference>
<dbReference type="Gene3D" id="1.10.540.10">
    <property type="entry name" value="Acyl-CoA dehydrogenase/oxidase, N-terminal domain"/>
    <property type="match status" value="1"/>
</dbReference>
<dbReference type="Gene3D" id="2.40.110.10">
    <property type="entry name" value="Butyryl-CoA Dehydrogenase, subunit A, domain 2"/>
    <property type="match status" value="1"/>
</dbReference>
<dbReference type="InterPro" id="IPR036250">
    <property type="entry name" value="AcylCo_DH-like_C"/>
</dbReference>
<dbReference type="Proteomes" id="UP000065521">
    <property type="component" value="Unassembled WGS sequence"/>
</dbReference>
<comment type="cofactor">
    <cofactor evidence="1">
        <name>FAD</name>
        <dbReference type="ChEBI" id="CHEBI:57692"/>
    </cofactor>
</comment>
<proteinExistence type="inferred from homology"/>
<dbReference type="Gene3D" id="1.20.140.10">
    <property type="entry name" value="Butyryl-CoA Dehydrogenase, subunit A, domain 3"/>
    <property type="match status" value="1"/>
</dbReference>
<dbReference type="InterPro" id="IPR006091">
    <property type="entry name" value="Acyl-CoA_Oxase/DH_mid-dom"/>
</dbReference>
<dbReference type="InterPro" id="IPR046373">
    <property type="entry name" value="Acyl-CoA_Oxase/DH_mid-dom_sf"/>
</dbReference>
<dbReference type="InterPro" id="IPR037069">
    <property type="entry name" value="AcylCoA_DH/ox_N_sf"/>
</dbReference>
<keyword evidence="3" id="KW-0285">Flavoprotein</keyword>
<keyword evidence="4" id="KW-0274">FAD</keyword>
<dbReference type="PANTHER" id="PTHR43884:SF12">
    <property type="entry name" value="ISOVALERYL-COA DEHYDROGENASE, MITOCHONDRIAL-RELATED"/>
    <property type="match status" value="1"/>
</dbReference>
<dbReference type="InterPro" id="IPR009100">
    <property type="entry name" value="AcylCoA_DH/oxidase_NM_dom_sf"/>
</dbReference>